<dbReference type="PANTHER" id="PTHR43028:SF5">
    <property type="entry name" value="3'(2'),5'-BISPHOSPHATE NUCLEOTIDASE 1"/>
    <property type="match status" value="1"/>
</dbReference>
<keyword evidence="6 9" id="KW-0378">Hydrolase</keyword>
<keyword evidence="5 9" id="KW-0479">Metal-binding</keyword>
<dbReference type="SUPFAM" id="SSF56655">
    <property type="entry name" value="Carbohydrate phosphatase"/>
    <property type="match status" value="1"/>
</dbReference>
<evidence type="ECO:0000313" key="12">
    <source>
        <dbReference type="Proteomes" id="UP000006764"/>
    </source>
</evidence>
<accession>A0A0B4XJU4</accession>
<dbReference type="HAMAP" id="MF_02095">
    <property type="entry name" value="CysQ"/>
    <property type="match status" value="1"/>
</dbReference>
<evidence type="ECO:0000256" key="9">
    <source>
        <dbReference type="HAMAP-Rule" id="MF_02095"/>
    </source>
</evidence>
<dbReference type="EC" id="3.1.3.7" evidence="9"/>
<dbReference type="Gene3D" id="3.30.540.10">
    <property type="entry name" value="Fructose-1,6-Bisphosphatase, subunit A, domain 1"/>
    <property type="match status" value="1"/>
</dbReference>
<dbReference type="Pfam" id="PF00459">
    <property type="entry name" value="Inositol_P"/>
    <property type="match status" value="1"/>
</dbReference>
<feature type="binding site" evidence="9">
    <location>
        <begin position="95"/>
        <end position="98"/>
    </location>
    <ligand>
        <name>substrate</name>
    </ligand>
</feature>
<dbReference type="InterPro" id="IPR020583">
    <property type="entry name" value="Inositol_monoP_metal-BS"/>
</dbReference>
<dbReference type="GO" id="GO:0000287">
    <property type="term" value="F:magnesium ion binding"/>
    <property type="evidence" value="ECO:0007669"/>
    <property type="project" value="UniProtKB-UniRule"/>
</dbReference>
<dbReference type="GO" id="GO:0050427">
    <property type="term" value="P:3'-phosphoadenosine 5'-phosphosulfate metabolic process"/>
    <property type="evidence" value="ECO:0007669"/>
    <property type="project" value="TreeGrafter"/>
</dbReference>
<dbReference type="CDD" id="cd01638">
    <property type="entry name" value="CysQ"/>
    <property type="match status" value="1"/>
</dbReference>
<dbReference type="AlphaFoldDB" id="A0A0B4XJU4"/>
<dbReference type="GO" id="GO:0046854">
    <property type="term" value="P:phosphatidylinositol phosphate biosynthetic process"/>
    <property type="evidence" value="ECO:0007669"/>
    <property type="project" value="InterPro"/>
</dbReference>
<comment type="similarity">
    <text evidence="2 9">Belongs to the inositol monophosphatase superfamily. CysQ family.</text>
</comment>
<dbReference type="EMBL" id="CP004387">
    <property type="protein sequence ID" value="AJD46697.1"/>
    <property type="molecule type" value="Genomic_DNA"/>
</dbReference>
<feature type="binding site" evidence="9">
    <location>
        <position position="73"/>
    </location>
    <ligand>
        <name>Mg(2+)</name>
        <dbReference type="ChEBI" id="CHEBI:18420"/>
        <label>1</label>
    </ligand>
</feature>
<dbReference type="InterPro" id="IPR020550">
    <property type="entry name" value="Inositol_monophosphatase_CS"/>
</dbReference>
<dbReference type="NCBIfam" id="TIGR01331">
    <property type="entry name" value="bisphos_cysQ"/>
    <property type="match status" value="1"/>
</dbReference>
<dbReference type="PROSITE" id="PS00630">
    <property type="entry name" value="IMP_2"/>
    <property type="match status" value="1"/>
</dbReference>
<feature type="binding site" evidence="10">
    <location>
        <position position="73"/>
    </location>
    <ligand>
        <name>Mg(2+)</name>
        <dbReference type="ChEBI" id="CHEBI:18420"/>
        <label>1</label>
        <note>catalytic</note>
    </ligand>
</feature>
<comment type="catalytic activity">
    <reaction evidence="1 9">
        <text>adenosine 3',5'-bisphosphate + H2O = AMP + phosphate</text>
        <dbReference type="Rhea" id="RHEA:10040"/>
        <dbReference type="ChEBI" id="CHEBI:15377"/>
        <dbReference type="ChEBI" id="CHEBI:43474"/>
        <dbReference type="ChEBI" id="CHEBI:58343"/>
        <dbReference type="ChEBI" id="CHEBI:456215"/>
        <dbReference type="EC" id="3.1.3.7"/>
    </reaction>
</comment>
<dbReference type="GO" id="GO:0005886">
    <property type="term" value="C:plasma membrane"/>
    <property type="evidence" value="ECO:0007669"/>
    <property type="project" value="UniProtKB-SubCell"/>
</dbReference>
<dbReference type="InterPro" id="IPR050725">
    <property type="entry name" value="CysQ/Inositol_MonoPase"/>
</dbReference>
<dbReference type="GO" id="GO:0000103">
    <property type="term" value="P:sulfate assimilation"/>
    <property type="evidence" value="ECO:0007669"/>
    <property type="project" value="TreeGrafter"/>
</dbReference>
<dbReference type="HOGENOM" id="CLU_044118_3_0_6"/>
<evidence type="ECO:0000256" key="6">
    <source>
        <dbReference type="ARBA" id="ARBA00022801"/>
    </source>
</evidence>
<keyword evidence="4 9" id="KW-0997">Cell inner membrane</keyword>
<evidence type="ECO:0000256" key="2">
    <source>
        <dbReference type="ARBA" id="ARBA00005289"/>
    </source>
</evidence>
<comment type="cofactor">
    <cofactor evidence="9 10">
        <name>Mg(2+)</name>
        <dbReference type="ChEBI" id="CHEBI:18420"/>
    </cofactor>
</comment>
<evidence type="ECO:0000256" key="3">
    <source>
        <dbReference type="ARBA" id="ARBA00022475"/>
    </source>
</evidence>
<evidence type="ECO:0000256" key="4">
    <source>
        <dbReference type="ARBA" id="ARBA00022519"/>
    </source>
</evidence>
<evidence type="ECO:0000256" key="1">
    <source>
        <dbReference type="ARBA" id="ARBA00001625"/>
    </source>
</evidence>
<dbReference type="PANTHER" id="PTHR43028">
    <property type="entry name" value="3'(2'),5'-BISPHOSPHATE NUCLEOTIDASE 1"/>
    <property type="match status" value="1"/>
</dbReference>
<dbReference type="FunFam" id="3.30.540.10:FF:000007">
    <property type="entry name" value="3'(2'),5'-bisphosphate nucleotidase CysQ"/>
    <property type="match status" value="1"/>
</dbReference>
<evidence type="ECO:0000256" key="5">
    <source>
        <dbReference type="ARBA" id="ARBA00022723"/>
    </source>
</evidence>
<name>A0A0B4XJU4_9GAMM</name>
<evidence type="ECO:0000256" key="8">
    <source>
        <dbReference type="ARBA" id="ARBA00023136"/>
    </source>
</evidence>
<proteinExistence type="inferred from homology"/>
<evidence type="ECO:0000256" key="10">
    <source>
        <dbReference type="PIRSR" id="PIRSR600760-2"/>
    </source>
</evidence>
<dbReference type="Gene3D" id="3.40.190.80">
    <property type="match status" value="1"/>
</dbReference>
<organism evidence="11 12">
    <name type="scientific">Isoalcanivorax pacificus W11-5</name>
    <dbReference type="NCBI Taxonomy" id="391936"/>
    <lineage>
        <taxon>Bacteria</taxon>
        <taxon>Pseudomonadati</taxon>
        <taxon>Pseudomonadota</taxon>
        <taxon>Gammaproteobacteria</taxon>
        <taxon>Oceanospirillales</taxon>
        <taxon>Alcanivoracaceae</taxon>
        <taxon>Isoalcanivorax</taxon>
    </lineage>
</organism>
<gene>
    <name evidence="9" type="primary">cysQ</name>
    <name evidence="11" type="ORF">S7S_01365</name>
</gene>
<feature type="binding site" evidence="9">
    <location>
        <position position="73"/>
    </location>
    <ligand>
        <name>substrate</name>
    </ligand>
</feature>
<dbReference type="InterPro" id="IPR000760">
    <property type="entry name" value="Inositol_monophosphatase-like"/>
</dbReference>
<feature type="binding site" evidence="10">
    <location>
        <position position="95"/>
    </location>
    <ligand>
        <name>Mg(2+)</name>
        <dbReference type="ChEBI" id="CHEBI:18420"/>
        <label>1</label>
        <note>catalytic</note>
    </ligand>
</feature>
<reference evidence="11 12" key="1">
    <citation type="journal article" date="2012" name="J. Bacteriol.">
        <title>Genome sequence of an alkane-degrading bacterium, Alcanivorax pacificus type strain W11-5, isolated from deep sea sediment.</title>
        <authorList>
            <person name="Lai Q."/>
            <person name="Shao Z."/>
        </authorList>
    </citation>
    <scope>NUCLEOTIDE SEQUENCE [LARGE SCALE GENOMIC DNA]</scope>
    <source>
        <strain evidence="11 12">W11-5</strain>
    </source>
</reference>
<keyword evidence="3 9" id="KW-1003">Cell membrane</keyword>
<dbReference type="InterPro" id="IPR006240">
    <property type="entry name" value="CysQ"/>
</dbReference>
<comment type="subcellular location">
    <subcellularLocation>
        <location evidence="9">Cell inner membrane</location>
        <topology evidence="9">Peripheral membrane protein</topology>
        <orientation evidence="9">Cytoplasmic side</orientation>
    </subcellularLocation>
</comment>
<protein>
    <recommendedName>
        <fullName evidence="9">3'(2'),5'-bisphosphate nucleotidase CysQ</fullName>
        <ecNumber evidence="9">3.1.3.7</ecNumber>
    </recommendedName>
    <alternativeName>
        <fullName evidence="9">3'(2'),5-bisphosphonucleoside 3'(2')-phosphohydrolase</fullName>
    </alternativeName>
    <alternativeName>
        <fullName evidence="9">3'-phosphoadenosine 5'-phosphate phosphatase</fullName>
        <shortName evidence="9">PAP phosphatase</shortName>
    </alternativeName>
</protein>
<feature type="binding site" evidence="9">
    <location>
        <position position="221"/>
    </location>
    <ligand>
        <name>substrate</name>
    </ligand>
</feature>
<dbReference type="Proteomes" id="UP000006764">
    <property type="component" value="Chromosome"/>
</dbReference>
<feature type="binding site" evidence="10">
    <location>
        <position position="96"/>
    </location>
    <ligand>
        <name>Mg(2+)</name>
        <dbReference type="ChEBI" id="CHEBI:18420"/>
        <label>1</label>
        <note>catalytic</note>
    </ligand>
</feature>
<dbReference type="GO" id="GO:0008441">
    <property type="term" value="F:3'(2'),5'-bisphosphate nucleotidase activity"/>
    <property type="evidence" value="ECO:0007669"/>
    <property type="project" value="UniProtKB-UniRule"/>
</dbReference>
<keyword evidence="12" id="KW-1185">Reference proteome</keyword>
<keyword evidence="8 9" id="KW-0472">Membrane</keyword>
<sequence>MTDPLEISLALLDQIAAIATDAGQAIMTVYGRDEINVEHKEDDSPLTEADLRAHRCISAGLAALTPDVPMLSEESEGITWETRRQWARFWLVDPLDGTKEFINRNGEFTVNIALIEAGEPVLGVVHVPATGVTYLGARALGAWCERDGERRAIRVRDIGSPVILVASRRHGAEKVDALEQAISERFGPVERTSMGSSLKLCLVAAGEADLYPRLAPTCEWDTAAAQAVVDAAGGVVVDTALAPLRYQKENLLNPHFLVLGAPLARWDFLADVLRD</sequence>
<feature type="binding site" evidence="10">
    <location>
        <position position="221"/>
    </location>
    <ligand>
        <name>Mg(2+)</name>
        <dbReference type="ChEBI" id="CHEBI:18420"/>
        <label>1</label>
        <note>catalytic</note>
    </ligand>
</feature>
<comment type="function">
    <text evidence="9">Converts adenosine-3',5'-bisphosphate (PAP) to AMP.</text>
</comment>
<dbReference type="KEGG" id="apac:S7S_01365"/>
<feature type="binding site" evidence="9">
    <location>
        <position position="221"/>
    </location>
    <ligand>
        <name>Mg(2+)</name>
        <dbReference type="ChEBI" id="CHEBI:18420"/>
        <label>2</label>
    </ligand>
</feature>
<evidence type="ECO:0000256" key="7">
    <source>
        <dbReference type="ARBA" id="ARBA00022842"/>
    </source>
</evidence>
<keyword evidence="7 9" id="KW-0460">Magnesium</keyword>
<feature type="binding site" evidence="9">
    <location>
        <position position="95"/>
    </location>
    <ligand>
        <name>Mg(2+)</name>
        <dbReference type="ChEBI" id="CHEBI:18420"/>
        <label>1</label>
    </ligand>
</feature>
<feature type="binding site" evidence="9 10">
    <location>
        <position position="93"/>
    </location>
    <ligand>
        <name>Mg(2+)</name>
        <dbReference type="ChEBI" id="CHEBI:18420"/>
        <label>2</label>
    </ligand>
</feature>
<dbReference type="RefSeq" id="WP_008736244.1">
    <property type="nucleotide sequence ID" value="NZ_CP004387.1"/>
</dbReference>
<dbReference type="PROSITE" id="PS00629">
    <property type="entry name" value="IMP_1"/>
    <property type="match status" value="1"/>
</dbReference>
<evidence type="ECO:0000313" key="11">
    <source>
        <dbReference type="EMBL" id="AJD46697.1"/>
    </source>
</evidence>
<feature type="binding site" evidence="9">
    <location>
        <position position="93"/>
    </location>
    <ligand>
        <name>Mg(2+)</name>
        <dbReference type="ChEBI" id="CHEBI:18420"/>
        <label>1</label>
    </ligand>
</feature>
<dbReference type="OrthoDB" id="9785695at2"/>
<dbReference type="STRING" id="391936.S7S_01365"/>
<feature type="binding site" evidence="9">
    <location>
        <position position="96"/>
    </location>
    <ligand>
        <name>Mg(2+)</name>
        <dbReference type="ChEBI" id="CHEBI:18420"/>
        <label>2</label>
    </ligand>
</feature>